<reference evidence="2 3" key="1">
    <citation type="submission" date="2020-08" db="EMBL/GenBank/DDBJ databases">
        <title>Genome public.</title>
        <authorList>
            <person name="Liu C."/>
            <person name="Sun Q."/>
        </authorList>
    </citation>
    <scope>NUCLEOTIDE SEQUENCE [LARGE SCALE GENOMIC DNA]</scope>
    <source>
        <strain evidence="2 3">BX4</strain>
    </source>
</reference>
<accession>A0ABR7F456</accession>
<proteinExistence type="predicted"/>
<dbReference type="InterPro" id="IPR043751">
    <property type="entry name" value="DUF5696"/>
</dbReference>
<keyword evidence="1" id="KW-0732">Signal</keyword>
<evidence type="ECO:0000313" key="3">
    <source>
        <dbReference type="Proteomes" id="UP000597877"/>
    </source>
</evidence>
<keyword evidence="3" id="KW-1185">Reference proteome</keyword>
<name>A0ABR7F456_9FIRM</name>
<evidence type="ECO:0008006" key="4">
    <source>
        <dbReference type="Google" id="ProtNLM"/>
    </source>
</evidence>
<dbReference type="Proteomes" id="UP000597877">
    <property type="component" value="Unassembled WGS sequence"/>
</dbReference>
<sequence length="838" mass="92733">MLQAAKYKKLKITALVVCLLCVLSLGVAVAAAFLNTNRDTRPAPEKVESGLEKTNAYELLCEKGDYRYYFRDDRDIILIENKNTGYIWKTGVDIALPSEIEEAFDVVNSAKEDNDPSEIKDYADDLGISVADVKTIANTPKDSSFTNDRYGAYANSLLTVEYYTGSGKAMKTSRVSSASYDEDEGNSGLEAVDKEKGEYVLKCLFKIEKEDLGINVYITFGDDGNITYNIPYKEITGKAIDKICNIVITPFLGTSGGATLAYDKDEQDWVTLKGKEITPGYALIPDGSGALVRFEDNKTKFSDYKGKVYGEDPATQLTYYDSLGDTVPVKNPTMPVFGISHGDGTQAAFVAYADSGDEYMSINATPSSSGEGEVRYTYAYPSFKFNSEFYQVINQAGESYRKTQDEPNKFDISMTYQFLSGDGSDGKPAADYTGMAKAYRQHLIDNGTLTEKTADGNIPIRIDFLMSDSKKGVFSTQEVDVTTVDDVRSILDKILDDGISNINSGLIGWQSGGQTLAKPNSTKFSGSIGKKGAFESLMSDFNKKNVDISFSREFTTINEDMVSYYNNAAKHLNTRYLELDKSEVLPKNVPVTEYGYAAPKKTAQWIQDLYDDLGDLSPSFTIEGASNVLISTYNSDGAETTVSQAVKLYQDTIENITKKGTKVNLVNPNLYLWKYADRYLQSPVGTSQYVYETDTVPFLQMVLHGTMEVYAPYANFSFYSATDQLRMIDYNISPSFVLTKQPSYLLASTTSSDYYSTEFEQYEELIQNIYKVVNEPLSQVAGYNWDGRKVLQDGVIENSYSKDGSQKSIVINYTDEDVTVGNTTVAAMSAKVIEGGVK</sequence>
<feature type="signal peptide" evidence="1">
    <location>
        <begin position="1"/>
        <end position="30"/>
    </location>
</feature>
<dbReference type="Pfam" id="PF18952">
    <property type="entry name" value="DUF5696"/>
    <property type="match status" value="1"/>
</dbReference>
<protein>
    <recommendedName>
        <fullName evidence="4">DUF4340 domain-containing protein</fullName>
    </recommendedName>
</protein>
<comment type="caution">
    <text evidence="2">The sequence shown here is derived from an EMBL/GenBank/DDBJ whole genome shotgun (WGS) entry which is preliminary data.</text>
</comment>
<gene>
    <name evidence="2" type="ORF">H8S00_10385</name>
</gene>
<feature type="chain" id="PRO_5046501759" description="DUF4340 domain-containing protein" evidence="1">
    <location>
        <begin position="31"/>
        <end position="838"/>
    </location>
</feature>
<evidence type="ECO:0000313" key="2">
    <source>
        <dbReference type="EMBL" id="MBC5668392.1"/>
    </source>
</evidence>
<organism evidence="2 3">
    <name type="scientific">Eubacterium segne</name>
    <dbReference type="NCBI Taxonomy" id="2763045"/>
    <lineage>
        <taxon>Bacteria</taxon>
        <taxon>Bacillati</taxon>
        <taxon>Bacillota</taxon>
        <taxon>Clostridia</taxon>
        <taxon>Eubacteriales</taxon>
        <taxon>Eubacteriaceae</taxon>
        <taxon>Eubacterium</taxon>
    </lineage>
</organism>
<dbReference type="EMBL" id="JACOOZ010000007">
    <property type="protein sequence ID" value="MBC5668392.1"/>
    <property type="molecule type" value="Genomic_DNA"/>
</dbReference>
<evidence type="ECO:0000256" key="1">
    <source>
        <dbReference type="SAM" id="SignalP"/>
    </source>
</evidence>
<dbReference type="RefSeq" id="WP_118590002.1">
    <property type="nucleotide sequence ID" value="NZ_JACOOZ010000007.1"/>
</dbReference>